<feature type="transmembrane region" description="Helical" evidence="1">
    <location>
        <begin position="105"/>
        <end position="124"/>
    </location>
</feature>
<keyword evidence="1" id="KW-0472">Membrane</keyword>
<comment type="caution">
    <text evidence="2">The sequence shown here is derived from an EMBL/GenBank/DDBJ whole genome shotgun (WGS) entry which is preliminary data.</text>
</comment>
<feature type="transmembrane region" description="Helical" evidence="1">
    <location>
        <begin position="38"/>
        <end position="58"/>
    </location>
</feature>
<dbReference type="Proteomes" id="UP001231362">
    <property type="component" value="Unassembled WGS sequence"/>
</dbReference>
<dbReference type="PIRSF" id="PIRSF030092">
    <property type="entry name" value="UCP030092"/>
    <property type="match status" value="1"/>
</dbReference>
<dbReference type="InterPro" id="IPR016945">
    <property type="entry name" value="UCP030092"/>
</dbReference>
<feature type="transmembrane region" description="Helical" evidence="1">
    <location>
        <begin position="64"/>
        <end position="85"/>
    </location>
</feature>
<evidence type="ECO:0000313" key="3">
    <source>
        <dbReference type="Proteomes" id="UP001231362"/>
    </source>
</evidence>
<evidence type="ECO:0000313" key="2">
    <source>
        <dbReference type="EMBL" id="MDQ0155907.1"/>
    </source>
</evidence>
<organism evidence="2 3">
    <name type="scientific">Anoxybacillus andreesenii</name>
    <dbReference type="NCBI Taxonomy" id="1325932"/>
    <lineage>
        <taxon>Bacteria</taxon>
        <taxon>Bacillati</taxon>
        <taxon>Bacillota</taxon>
        <taxon>Bacilli</taxon>
        <taxon>Bacillales</taxon>
        <taxon>Anoxybacillaceae</taxon>
        <taxon>Anoxybacillus</taxon>
    </lineage>
</organism>
<dbReference type="EMBL" id="JAUSTU010000009">
    <property type="protein sequence ID" value="MDQ0155907.1"/>
    <property type="molecule type" value="Genomic_DNA"/>
</dbReference>
<keyword evidence="1" id="KW-1133">Transmembrane helix</keyword>
<keyword evidence="1" id="KW-0812">Transmembrane</keyword>
<dbReference type="Pfam" id="PF11877">
    <property type="entry name" value="DUF3397"/>
    <property type="match status" value="1"/>
</dbReference>
<dbReference type="RefSeq" id="WP_307150432.1">
    <property type="nucleotide sequence ID" value="NZ_JAUSTU010000009.1"/>
</dbReference>
<proteinExistence type="predicted"/>
<gene>
    <name evidence="2" type="ORF">J2S07_002225</name>
</gene>
<protein>
    <submittedName>
        <fullName evidence="2">Uncharacterized membrane protein YoaK (UPF0700 family)</fullName>
    </submittedName>
</protein>
<accession>A0ABT9V4P1</accession>
<sequence>MSAIFSNLAAAFVTIPILGYILIFVISKMVTKKHRRSVQIALDGSTLLFILSVHYLIIAIWKVSLLWAIILLMLCIGIIVVFVHWKVKEEIDYPKVFRGFWRFNFLVFFSLYTILLIIGIVQSVSSAVS</sequence>
<reference evidence="2 3" key="1">
    <citation type="submission" date="2023-07" db="EMBL/GenBank/DDBJ databases">
        <title>Genomic Encyclopedia of Type Strains, Phase IV (KMG-IV): sequencing the most valuable type-strain genomes for metagenomic binning, comparative biology and taxonomic classification.</title>
        <authorList>
            <person name="Goeker M."/>
        </authorList>
    </citation>
    <scope>NUCLEOTIDE SEQUENCE [LARGE SCALE GENOMIC DNA]</scope>
    <source>
        <strain evidence="2 3">DSM 23948</strain>
    </source>
</reference>
<name>A0ABT9V4P1_9BACL</name>
<feature type="transmembrane region" description="Helical" evidence="1">
    <location>
        <begin position="6"/>
        <end position="26"/>
    </location>
</feature>
<evidence type="ECO:0000256" key="1">
    <source>
        <dbReference type="SAM" id="Phobius"/>
    </source>
</evidence>
<keyword evidence="3" id="KW-1185">Reference proteome</keyword>
<dbReference type="InterPro" id="IPR024515">
    <property type="entry name" value="DUF3397"/>
</dbReference>